<protein>
    <submittedName>
        <fullName evidence="2">Uncharacterized protein</fullName>
    </submittedName>
</protein>
<evidence type="ECO:0000313" key="2">
    <source>
        <dbReference type="EMBL" id="ADJ63209.1"/>
    </source>
</evidence>
<proteinExistence type="predicted"/>
<organism evidence="2 3">
    <name type="scientific">Herbaspirillum seropedicae (strain SmR1)</name>
    <dbReference type="NCBI Taxonomy" id="757424"/>
    <lineage>
        <taxon>Bacteria</taxon>
        <taxon>Pseudomonadati</taxon>
        <taxon>Pseudomonadota</taxon>
        <taxon>Betaproteobacteria</taxon>
        <taxon>Burkholderiales</taxon>
        <taxon>Oxalobacteraceae</taxon>
        <taxon>Herbaspirillum</taxon>
    </lineage>
</organism>
<dbReference type="RefSeq" id="WP_013233708.1">
    <property type="nucleotide sequence ID" value="NC_014323.1"/>
</dbReference>
<keyword evidence="3" id="KW-1185">Reference proteome</keyword>
<reference evidence="2 3" key="1">
    <citation type="submission" date="2010-04" db="EMBL/GenBank/DDBJ databases">
        <title>The genome of Herbaspirillum seropedicae SmR1, an endophytic, nitrogen-fixing, plant-growth promoting beta-Proteobacteria.</title>
        <authorList>
            <person name="Pedrosa F.O."/>
            <person name="Monteiro R.A."/>
            <person name="Wassem R."/>
            <person name="Cruz L.M."/>
            <person name="Ayub R.A."/>
            <person name="Colauto N.B."/>
            <person name="Fernandez M.A."/>
            <person name="Fungaro M.H.P."/>
            <person name="Grisard E.C."/>
            <person name="Hungria M."/>
            <person name="Madeira H.M.F."/>
            <person name="Nodari R.O."/>
            <person name="Osaku C.A."/>
            <person name="Petzl-Erler M.L."/>
            <person name="Terenzi H."/>
            <person name="Vieira L.G.E."/>
            <person name="Almeida M.I.M."/>
            <person name="Alves L.R."/>
            <person name="Arantes O.M.N."/>
            <person name="Balsanelli E."/>
            <person name="Barcellos F.G."/>
            <person name="Baura V.A."/>
            <person name="Binde D.R."/>
            <person name="Campo R.J."/>
            <person name="Chubatsu L.S."/>
            <person name="Chueire L.M.O."/>
            <person name="Ciferri R.R."/>
            <person name="Correa L.C."/>
            <person name="da Conceicao Silva J.L."/>
            <person name="Dabul A.N.G."/>
            <person name="Dambros B.P."/>
            <person name="Faoro H."/>
            <person name="Favetti A."/>
            <person name="Friedermann G."/>
            <person name="Furlaneto M.C."/>
            <person name="Gasques L.S."/>
            <person name="Gimenes C.C.T."/>
            <person name="Gioppo N.M.R."/>
            <person name="Glienke-Blanco C."/>
            <person name="Godoy L.P."/>
            <person name="Guerra M.P."/>
            <person name="Karp S."/>
            <person name="Kava-Cordeiro V."/>
            <person name="Margarido V.P."/>
            <person name="Mathioni S.M."/>
            <person name="Menck-Soares M.A."/>
            <person name="Murace N.K."/>
            <person name="Nicolas M.F."/>
            <person name="Oliveira C.E.C."/>
            <person name="Pagnan N.A.B."/>
            <person name="Pamphile J.A."/>
            <person name="Patussi E.V."/>
            <person name="Pereira L.F.P."/>
            <person name="Pereira-Ferrari L."/>
            <person name="Pinto F.G.S."/>
            <person name="Precoma C."/>
            <person name="Prioli A.J."/>
            <person name="Prioli S.M.A.P."/>
            <person name="Raittz R.T."/>
            <person name="Ramos H.J.O."/>
            <person name="Ribeiro E.M.S.F."/>
            <person name="Rigo L.U."/>
            <person name="Rocha C.L.M.S.C."/>
            <person name="Rocha S.N."/>
            <person name="Santos K."/>
            <person name="Satori D."/>
            <person name="Silva A.G."/>
            <person name="Simao R.C.G."/>
            <person name="Soares M.A.M."/>
            <person name="Souza E.M."/>
            <person name="Steffens M.B.R."/>
            <person name="Steindel M."/>
            <person name="Tadra-Sfeir M.Z."/>
            <person name="Takahashi E.K."/>
            <person name="Torres R.A."/>
            <person name="Valle J.S."/>
            <person name="Vernal J.I."/>
            <person name="Vilas-Boas L.A."/>
            <person name="Watanabe M.A.E."/>
            <person name="Weiss V.A."/>
            <person name="Yates M.A."/>
            <person name="Souza E.M."/>
        </authorList>
    </citation>
    <scope>NUCLEOTIDE SEQUENCE [LARGE SCALE GENOMIC DNA]</scope>
    <source>
        <strain evidence="2 3">SmR1</strain>
    </source>
</reference>
<dbReference type="Proteomes" id="UP000000329">
    <property type="component" value="Chromosome"/>
</dbReference>
<gene>
    <name evidence="2" type="ordered locus">Hsero_1696</name>
</gene>
<dbReference type="HOGENOM" id="CLU_2046427_0_0_4"/>
<feature type="compositionally biased region" description="Low complexity" evidence="1">
    <location>
        <begin position="103"/>
        <end position="120"/>
    </location>
</feature>
<evidence type="ECO:0000256" key="1">
    <source>
        <dbReference type="SAM" id="MobiDB-lite"/>
    </source>
</evidence>
<evidence type="ECO:0000313" key="3">
    <source>
        <dbReference type="Proteomes" id="UP000000329"/>
    </source>
</evidence>
<sequence>MQSQDHFNIPLENIEAAVAHQSGRPHPLNVKVPTRAEVATLPLDELYQLIRKWIHKSAIEIVPSRKQIGEVLEILRSRADIPAMPALVALCEEYAGPGHAHSAPAEPYPEAAAPAPVTSS</sequence>
<name>D8IQU8_HERSS</name>
<dbReference type="KEGG" id="hse:Hsero_1696"/>
<dbReference type="AlphaFoldDB" id="D8IQU8"/>
<feature type="region of interest" description="Disordered" evidence="1">
    <location>
        <begin position="97"/>
        <end position="120"/>
    </location>
</feature>
<accession>D8IQU8</accession>
<dbReference type="GeneID" id="29392975"/>
<dbReference type="EMBL" id="CP002039">
    <property type="protein sequence ID" value="ADJ63209.1"/>
    <property type="molecule type" value="Genomic_DNA"/>
</dbReference>